<sequence length="323" mass="37558">MIKNTNINSFKKRFKKVTLSFITVLSLPLVFISCSTPTQDKKTVDGNDGSYIPPEDTKPTTQLSENRIYASVGLEGINLLLMNLFHRVDRQFTGEKNKDHLQNENYFLNTLLKSDFSVNLYNETKTVGETNLETEKAIKQLIEKWSSKTTEWFNILHKAGQKVWGETYSLINNYNLIHGLIHELERHSLGSNGYKQTVDFFNSSFQDLLKLTNELDTILKENNFLTDFQNFIKEVEDTYKKIANKTSKTNLEQKFTDFYNSFENIIYSRNTASAKGISENIFSRFLEYHKEIKMQITETDAIFKITSNHSKWHSGYREDIGEK</sequence>
<feature type="region of interest" description="Disordered" evidence="1">
    <location>
        <begin position="40"/>
        <end position="59"/>
    </location>
</feature>
<evidence type="ECO:0000313" key="2">
    <source>
        <dbReference type="EMBL" id="UVD81714.1"/>
    </source>
</evidence>
<reference evidence="2" key="1">
    <citation type="submission" date="2022-08" db="EMBL/GenBank/DDBJ databases">
        <title>Complete genome of Mycoplasma iguanae type strain 2327.</title>
        <authorList>
            <person name="Spergser J."/>
        </authorList>
    </citation>
    <scope>NUCLEOTIDE SEQUENCE</scope>
    <source>
        <strain evidence="2">2327</strain>
    </source>
</reference>
<gene>
    <name evidence="2" type="ORF">NV226_00115</name>
</gene>
<protein>
    <recommendedName>
        <fullName evidence="4">Lipoprotein</fullName>
    </recommendedName>
</protein>
<evidence type="ECO:0008006" key="4">
    <source>
        <dbReference type="Google" id="ProtNLM"/>
    </source>
</evidence>
<dbReference type="Proteomes" id="UP001059252">
    <property type="component" value="Chromosome"/>
</dbReference>
<proteinExistence type="predicted"/>
<dbReference type="RefSeq" id="WP_258210888.1">
    <property type="nucleotide sequence ID" value="NZ_CP102734.1"/>
</dbReference>
<organism evidence="2 3">
    <name type="scientific">Mycoplasma iguanae</name>
    <dbReference type="NCBI Taxonomy" id="292461"/>
    <lineage>
        <taxon>Bacteria</taxon>
        <taxon>Bacillati</taxon>
        <taxon>Mycoplasmatota</taxon>
        <taxon>Mollicutes</taxon>
        <taxon>Mycoplasmataceae</taxon>
        <taxon>Mycoplasma</taxon>
    </lineage>
</organism>
<evidence type="ECO:0000313" key="3">
    <source>
        <dbReference type="Proteomes" id="UP001059252"/>
    </source>
</evidence>
<accession>A0ABY5RAA7</accession>
<dbReference type="EMBL" id="CP102734">
    <property type="protein sequence ID" value="UVD81714.1"/>
    <property type="molecule type" value="Genomic_DNA"/>
</dbReference>
<keyword evidence="3" id="KW-1185">Reference proteome</keyword>
<dbReference type="PROSITE" id="PS51257">
    <property type="entry name" value="PROKAR_LIPOPROTEIN"/>
    <property type="match status" value="1"/>
</dbReference>
<evidence type="ECO:0000256" key="1">
    <source>
        <dbReference type="SAM" id="MobiDB-lite"/>
    </source>
</evidence>
<name>A0ABY5RAA7_9MOLU</name>